<keyword evidence="3" id="KW-1185">Reference proteome</keyword>
<comment type="caution">
    <text evidence="2">The sequence shown here is derived from an EMBL/GenBank/DDBJ whole genome shotgun (WGS) entry which is preliminary data.</text>
</comment>
<dbReference type="OrthoDB" id="9814966at2"/>
<organism evidence="2 3">
    <name type="scientific">Spirosoma telluris</name>
    <dbReference type="NCBI Taxonomy" id="2183553"/>
    <lineage>
        <taxon>Bacteria</taxon>
        <taxon>Pseudomonadati</taxon>
        <taxon>Bacteroidota</taxon>
        <taxon>Cytophagia</taxon>
        <taxon>Cytophagales</taxon>
        <taxon>Cytophagaceae</taxon>
        <taxon>Spirosoma</taxon>
    </lineage>
</organism>
<dbReference type="InterPro" id="IPR029058">
    <property type="entry name" value="AB_hydrolase_fold"/>
</dbReference>
<name>A0A327NFU5_9BACT</name>
<accession>A0A327NFU5</accession>
<dbReference type="Pfam" id="PF12697">
    <property type="entry name" value="Abhydrolase_6"/>
    <property type="match status" value="1"/>
</dbReference>
<dbReference type="Gene3D" id="3.40.50.1820">
    <property type="entry name" value="alpha/beta hydrolase"/>
    <property type="match status" value="1"/>
</dbReference>
<dbReference type="SUPFAM" id="SSF53474">
    <property type="entry name" value="alpha/beta-Hydrolases"/>
    <property type="match status" value="1"/>
</dbReference>
<sequence>MEASKNRPILFITGAFVGNNCWDEWISFFCAKGYACSAPPWPYKDASPAELRSRQPDPDIASIRLAQLTDHYAEIANHYTEKPILIGHSIGGLMVQLLLQRDLGTAGVAIHPVAPQGLLTFELSFYKSTWHPLGLFTDSDESYLMSFEDWQYIFTNGMPYEAQREAYDKFVVPESKKVSRDGLTEAAHIDFAKYHPPLLITSGSTDHIIPASLNHTNYMKYKDSRSITDYKEFEGRNHFVLGQPTWREDADYILNWLESTTV</sequence>
<protein>
    <submittedName>
        <fullName evidence="2">Alpha/beta hydrolase</fullName>
    </submittedName>
</protein>
<evidence type="ECO:0000259" key="1">
    <source>
        <dbReference type="Pfam" id="PF12697"/>
    </source>
</evidence>
<dbReference type="EMBL" id="QLII01000002">
    <property type="protein sequence ID" value="RAI73129.1"/>
    <property type="molecule type" value="Genomic_DNA"/>
</dbReference>
<dbReference type="InterPro" id="IPR000073">
    <property type="entry name" value="AB_hydrolase_1"/>
</dbReference>
<keyword evidence="2" id="KW-0378">Hydrolase</keyword>
<reference evidence="2 3" key="1">
    <citation type="submission" date="2018-06" db="EMBL/GenBank/DDBJ databases">
        <title>Spirosoma sp. HMF3257 Genome sequencing and assembly.</title>
        <authorList>
            <person name="Kang H."/>
            <person name="Cha I."/>
            <person name="Kim H."/>
            <person name="Kang J."/>
            <person name="Joh K."/>
        </authorList>
    </citation>
    <scope>NUCLEOTIDE SEQUENCE [LARGE SCALE GENOMIC DNA]</scope>
    <source>
        <strain evidence="2 3">HMF3257</strain>
    </source>
</reference>
<dbReference type="RefSeq" id="WP_111350891.1">
    <property type="nucleotide sequence ID" value="NZ_QLII01000002.1"/>
</dbReference>
<evidence type="ECO:0000313" key="2">
    <source>
        <dbReference type="EMBL" id="RAI73129.1"/>
    </source>
</evidence>
<evidence type="ECO:0000313" key="3">
    <source>
        <dbReference type="Proteomes" id="UP000249016"/>
    </source>
</evidence>
<proteinExistence type="predicted"/>
<feature type="domain" description="AB hydrolase-1" evidence="1">
    <location>
        <begin position="9"/>
        <end position="244"/>
    </location>
</feature>
<dbReference type="Proteomes" id="UP000249016">
    <property type="component" value="Unassembled WGS sequence"/>
</dbReference>
<gene>
    <name evidence="2" type="ORF">HMF3257_37695</name>
</gene>
<dbReference type="AlphaFoldDB" id="A0A327NFU5"/>
<dbReference type="GO" id="GO:0016787">
    <property type="term" value="F:hydrolase activity"/>
    <property type="evidence" value="ECO:0007669"/>
    <property type="project" value="UniProtKB-KW"/>
</dbReference>